<protein>
    <submittedName>
        <fullName evidence="2">Uncharacterized protein</fullName>
    </submittedName>
</protein>
<dbReference type="Proteomes" id="UP000265520">
    <property type="component" value="Unassembled WGS sequence"/>
</dbReference>
<keyword evidence="3" id="KW-1185">Reference proteome</keyword>
<dbReference type="AlphaFoldDB" id="A0A392V066"/>
<feature type="non-terminal residue" evidence="2">
    <location>
        <position position="1"/>
    </location>
</feature>
<dbReference type="EMBL" id="LXQA010981269">
    <property type="protein sequence ID" value="MCI79780.1"/>
    <property type="molecule type" value="Genomic_DNA"/>
</dbReference>
<accession>A0A392V066</accession>
<comment type="caution">
    <text evidence="2">The sequence shown here is derived from an EMBL/GenBank/DDBJ whole genome shotgun (WGS) entry which is preliminary data.</text>
</comment>
<organism evidence="2 3">
    <name type="scientific">Trifolium medium</name>
    <dbReference type="NCBI Taxonomy" id="97028"/>
    <lineage>
        <taxon>Eukaryota</taxon>
        <taxon>Viridiplantae</taxon>
        <taxon>Streptophyta</taxon>
        <taxon>Embryophyta</taxon>
        <taxon>Tracheophyta</taxon>
        <taxon>Spermatophyta</taxon>
        <taxon>Magnoliopsida</taxon>
        <taxon>eudicotyledons</taxon>
        <taxon>Gunneridae</taxon>
        <taxon>Pentapetalae</taxon>
        <taxon>rosids</taxon>
        <taxon>fabids</taxon>
        <taxon>Fabales</taxon>
        <taxon>Fabaceae</taxon>
        <taxon>Papilionoideae</taxon>
        <taxon>50 kb inversion clade</taxon>
        <taxon>NPAAA clade</taxon>
        <taxon>Hologalegina</taxon>
        <taxon>IRL clade</taxon>
        <taxon>Trifolieae</taxon>
        <taxon>Trifolium</taxon>
    </lineage>
</organism>
<evidence type="ECO:0000313" key="2">
    <source>
        <dbReference type="EMBL" id="MCI79780.1"/>
    </source>
</evidence>
<keyword evidence="1" id="KW-0812">Transmembrane</keyword>
<evidence type="ECO:0000313" key="3">
    <source>
        <dbReference type="Proteomes" id="UP000265520"/>
    </source>
</evidence>
<keyword evidence="1" id="KW-1133">Transmembrane helix</keyword>
<name>A0A392V066_9FABA</name>
<proteinExistence type="predicted"/>
<evidence type="ECO:0000256" key="1">
    <source>
        <dbReference type="SAM" id="Phobius"/>
    </source>
</evidence>
<sequence>SKQASARCAAWCCALRSLGPVCIFVPVTCAMRRGSLRGAQLVLFFLPVLLVAALRAGLVCAARMPLYVG</sequence>
<keyword evidence="1" id="KW-0472">Membrane</keyword>
<reference evidence="2 3" key="1">
    <citation type="journal article" date="2018" name="Front. Plant Sci.">
        <title>Red Clover (Trifolium pratense) and Zigzag Clover (T. medium) - A Picture of Genomic Similarities and Differences.</title>
        <authorList>
            <person name="Dluhosova J."/>
            <person name="Istvanek J."/>
            <person name="Nedelnik J."/>
            <person name="Repkova J."/>
        </authorList>
    </citation>
    <scope>NUCLEOTIDE SEQUENCE [LARGE SCALE GENOMIC DNA]</scope>
    <source>
        <strain evidence="3">cv. 10/8</strain>
        <tissue evidence="2">Leaf</tissue>
    </source>
</reference>
<feature type="transmembrane region" description="Helical" evidence="1">
    <location>
        <begin position="41"/>
        <end position="64"/>
    </location>
</feature>